<dbReference type="Pfam" id="PF03860">
    <property type="entry name" value="Csp"/>
    <property type="match status" value="1"/>
</dbReference>
<name>A0A1M7MHV6_9BACT</name>
<dbReference type="RefSeq" id="WP_073094077.1">
    <property type="nucleotide sequence ID" value="NZ_FRCY01000004.1"/>
</dbReference>
<evidence type="ECO:0000313" key="2">
    <source>
        <dbReference type="Proteomes" id="UP000184513"/>
    </source>
</evidence>
<proteinExistence type="predicted"/>
<dbReference type="CDD" id="cd08026">
    <property type="entry name" value="DUF326"/>
    <property type="match status" value="1"/>
</dbReference>
<gene>
    <name evidence="1" type="ORF">SAMN04488057_104311</name>
</gene>
<accession>A0A1M7MHV6</accession>
<dbReference type="AlphaFoldDB" id="A0A1M7MHV6"/>
<dbReference type="STRING" id="388280.SAMN04488057_104311"/>
<evidence type="ECO:0000313" key="1">
    <source>
        <dbReference type="EMBL" id="SHM90532.1"/>
    </source>
</evidence>
<evidence type="ECO:0008006" key="3">
    <source>
        <dbReference type="Google" id="ProtNLM"/>
    </source>
</evidence>
<dbReference type="InterPro" id="IPR044543">
    <property type="entry name" value="YHJQ-like"/>
</dbReference>
<dbReference type="Gene3D" id="1.20.1270.360">
    <property type="match status" value="1"/>
</dbReference>
<dbReference type="OrthoDB" id="5396211at2"/>
<dbReference type="EMBL" id="FRCY01000004">
    <property type="protein sequence ID" value="SHM90532.1"/>
    <property type="molecule type" value="Genomic_DNA"/>
</dbReference>
<sequence length="108" mass="11650">MKQLSNDLQHCIDNCNACITAARICLDQHLGEPDMKKCHQLCLDCIALCTACVQMLASQSDYASRVCAICVDLCKACAEECGKFDSEVCKQCAEKCAACAESCVKMAA</sequence>
<protein>
    <recommendedName>
        <fullName evidence="3">Four-helix bundle copper-binding protein</fullName>
    </recommendedName>
</protein>
<organism evidence="1 2">
    <name type="scientific">Cyclobacterium lianum</name>
    <dbReference type="NCBI Taxonomy" id="388280"/>
    <lineage>
        <taxon>Bacteria</taxon>
        <taxon>Pseudomonadati</taxon>
        <taxon>Bacteroidota</taxon>
        <taxon>Cytophagia</taxon>
        <taxon>Cytophagales</taxon>
        <taxon>Cyclobacteriaceae</taxon>
        <taxon>Cyclobacterium</taxon>
    </lineage>
</organism>
<reference evidence="1 2" key="1">
    <citation type="submission" date="2016-11" db="EMBL/GenBank/DDBJ databases">
        <authorList>
            <person name="Jaros S."/>
            <person name="Januszkiewicz K."/>
            <person name="Wedrychowicz H."/>
        </authorList>
    </citation>
    <scope>NUCLEOTIDE SEQUENCE [LARGE SCALE GENOMIC DNA]</scope>
    <source>
        <strain evidence="1 2">CGMCC 1.6102</strain>
    </source>
</reference>
<dbReference type="InterPro" id="IPR005560">
    <property type="entry name" value="Csp_YhjQ"/>
</dbReference>
<dbReference type="PANTHER" id="PTHR37310">
    <property type="entry name" value="CYTOPLASMIC PROTEIN-RELATED"/>
    <property type="match status" value="1"/>
</dbReference>
<dbReference type="PANTHER" id="PTHR37310:SF1">
    <property type="entry name" value="CYTOPLASMIC PROTEIN"/>
    <property type="match status" value="1"/>
</dbReference>
<dbReference type="Proteomes" id="UP000184513">
    <property type="component" value="Unassembled WGS sequence"/>
</dbReference>
<keyword evidence="2" id="KW-1185">Reference proteome</keyword>